<comment type="caution">
    <text evidence="14">The sequence shown here is derived from an EMBL/GenBank/DDBJ whole genome shotgun (WGS) entry which is preliminary data.</text>
</comment>
<keyword evidence="3 12" id="KW-0479">Metal-binding</keyword>
<evidence type="ECO:0000256" key="3">
    <source>
        <dbReference type="ARBA" id="ARBA00022723"/>
    </source>
</evidence>
<dbReference type="InterPro" id="IPR000445">
    <property type="entry name" value="HhH_motif"/>
</dbReference>
<dbReference type="GO" id="GO:0003677">
    <property type="term" value="F:DNA binding"/>
    <property type="evidence" value="ECO:0007669"/>
    <property type="project" value="UniProtKB-UniRule"/>
</dbReference>
<keyword evidence="11 12" id="KW-0326">Glycosidase</keyword>
<feature type="domain" description="HhH-GPD" evidence="13">
    <location>
        <begin position="38"/>
        <end position="185"/>
    </location>
</feature>
<gene>
    <name evidence="12 14" type="primary">nth</name>
    <name evidence="14" type="ORF">FL622_16070</name>
</gene>
<dbReference type="FunFam" id="1.10.340.30:FF:000001">
    <property type="entry name" value="Endonuclease III"/>
    <property type="match status" value="1"/>
</dbReference>
<dbReference type="InterPro" id="IPR005759">
    <property type="entry name" value="Nth"/>
</dbReference>
<accession>A0A550J5H4</accession>
<organism evidence="14 15">
    <name type="scientific">Trichloromonas acetexigens</name>
    <dbReference type="NCBI Taxonomy" id="38815"/>
    <lineage>
        <taxon>Bacteria</taxon>
        <taxon>Pseudomonadati</taxon>
        <taxon>Thermodesulfobacteriota</taxon>
        <taxon>Desulfuromonadia</taxon>
        <taxon>Desulfuromonadales</taxon>
        <taxon>Trichloromonadaceae</taxon>
        <taxon>Trichloromonas</taxon>
    </lineage>
</organism>
<dbReference type="InterPro" id="IPR011257">
    <property type="entry name" value="DNA_glycosylase"/>
</dbReference>
<evidence type="ECO:0000256" key="7">
    <source>
        <dbReference type="ARBA" id="ARBA00023014"/>
    </source>
</evidence>
<dbReference type="Gene3D" id="1.10.340.30">
    <property type="entry name" value="Hypothetical protein, domain 2"/>
    <property type="match status" value="1"/>
</dbReference>
<dbReference type="PIRSF" id="PIRSF001435">
    <property type="entry name" value="Nth"/>
    <property type="match status" value="1"/>
</dbReference>
<evidence type="ECO:0000256" key="5">
    <source>
        <dbReference type="ARBA" id="ARBA00022801"/>
    </source>
</evidence>
<dbReference type="GO" id="GO:0019104">
    <property type="term" value="F:DNA N-glycosylase activity"/>
    <property type="evidence" value="ECO:0007669"/>
    <property type="project" value="UniProtKB-UniRule"/>
</dbReference>
<comment type="function">
    <text evidence="12">DNA repair enzyme that has both DNA N-glycosylase activity and AP-lyase activity. The DNA N-glycosylase activity releases various damaged pyrimidines from DNA by cleaving the N-glycosidic bond, leaving an AP (apurinic/apyrimidinic) site. The AP-lyase activity cleaves the phosphodiester bond 3' to the AP site by a beta-elimination, leaving a 3'-terminal unsaturated sugar and a product with a terminal 5'-phosphate.</text>
</comment>
<comment type="catalytic activity">
    <reaction evidence="12">
        <text>2'-deoxyribonucleotide-(2'-deoxyribose 5'-phosphate)-2'-deoxyribonucleotide-DNA = a 3'-end 2'-deoxyribonucleotide-(2,3-dehydro-2,3-deoxyribose 5'-phosphate)-DNA + a 5'-end 5'-phospho-2'-deoxyribonucleoside-DNA + H(+)</text>
        <dbReference type="Rhea" id="RHEA:66592"/>
        <dbReference type="Rhea" id="RHEA-COMP:13180"/>
        <dbReference type="Rhea" id="RHEA-COMP:16897"/>
        <dbReference type="Rhea" id="RHEA-COMP:17067"/>
        <dbReference type="ChEBI" id="CHEBI:15378"/>
        <dbReference type="ChEBI" id="CHEBI:136412"/>
        <dbReference type="ChEBI" id="CHEBI:157695"/>
        <dbReference type="ChEBI" id="CHEBI:167181"/>
        <dbReference type="EC" id="4.2.99.18"/>
    </reaction>
</comment>
<keyword evidence="7 12" id="KW-0411">Iron-sulfur</keyword>
<keyword evidence="14" id="KW-0540">Nuclease</keyword>
<feature type="binding site" evidence="12">
    <location>
        <position position="197"/>
    </location>
    <ligand>
        <name>[4Fe-4S] cluster</name>
        <dbReference type="ChEBI" id="CHEBI:49883"/>
    </ligand>
</feature>
<evidence type="ECO:0000313" key="15">
    <source>
        <dbReference type="Proteomes" id="UP000317155"/>
    </source>
</evidence>
<comment type="cofactor">
    <cofactor evidence="12">
        <name>[4Fe-4S] cluster</name>
        <dbReference type="ChEBI" id="CHEBI:49883"/>
    </cofactor>
    <text evidence="12">Binds 1 [4Fe-4S] cluster.</text>
</comment>
<dbReference type="InterPro" id="IPR004036">
    <property type="entry name" value="Endonuclease-III-like_CS2"/>
</dbReference>
<keyword evidence="4 12" id="KW-0227">DNA damage</keyword>
<keyword evidence="14" id="KW-0255">Endonuclease</keyword>
<dbReference type="AlphaFoldDB" id="A0A550J5H4"/>
<dbReference type="PANTHER" id="PTHR10359">
    <property type="entry name" value="A/G-SPECIFIC ADENINE GLYCOSYLASE/ENDONUCLEASE III"/>
    <property type="match status" value="1"/>
</dbReference>
<feature type="binding site" evidence="12">
    <location>
        <position position="203"/>
    </location>
    <ligand>
        <name>[4Fe-4S] cluster</name>
        <dbReference type="ChEBI" id="CHEBI:49883"/>
    </ligand>
</feature>
<evidence type="ECO:0000313" key="14">
    <source>
        <dbReference type="EMBL" id="TRO78487.1"/>
    </source>
</evidence>
<evidence type="ECO:0000256" key="6">
    <source>
        <dbReference type="ARBA" id="ARBA00023004"/>
    </source>
</evidence>
<dbReference type="NCBIfam" id="TIGR01083">
    <property type="entry name" value="nth"/>
    <property type="match status" value="1"/>
</dbReference>
<dbReference type="OrthoDB" id="9800977at2"/>
<dbReference type="PANTHER" id="PTHR10359:SF18">
    <property type="entry name" value="ENDONUCLEASE III"/>
    <property type="match status" value="1"/>
</dbReference>
<reference evidence="14 15" key="1">
    <citation type="submission" date="2019-07" db="EMBL/GenBank/DDBJ databases">
        <title>Insights of Desulfuromonas acetexigens electromicrobiology.</title>
        <authorList>
            <person name="Katuri K."/>
            <person name="Sapireddy V."/>
            <person name="Shaw D.R."/>
            <person name="Saikaly P."/>
        </authorList>
    </citation>
    <scope>NUCLEOTIDE SEQUENCE [LARGE SCALE GENOMIC DNA]</scope>
    <source>
        <strain evidence="14 15">2873</strain>
    </source>
</reference>
<protein>
    <recommendedName>
        <fullName evidence="12">Endonuclease III</fullName>
        <ecNumber evidence="12">4.2.99.18</ecNumber>
    </recommendedName>
    <alternativeName>
        <fullName evidence="12">DNA-(apurinic or apyrimidinic site) lyase</fullName>
    </alternativeName>
</protein>
<dbReference type="InterPro" id="IPR003265">
    <property type="entry name" value="HhH-GPD_domain"/>
</dbReference>
<feature type="binding site" evidence="12">
    <location>
        <position position="187"/>
    </location>
    <ligand>
        <name>[4Fe-4S] cluster</name>
        <dbReference type="ChEBI" id="CHEBI:49883"/>
    </ligand>
</feature>
<dbReference type="GO" id="GO:0140078">
    <property type="term" value="F:class I DNA-(apurinic or apyrimidinic site) endonuclease activity"/>
    <property type="evidence" value="ECO:0007669"/>
    <property type="project" value="UniProtKB-EC"/>
</dbReference>
<keyword evidence="15" id="KW-1185">Reference proteome</keyword>
<keyword evidence="5 12" id="KW-0378">Hydrolase</keyword>
<dbReference type="EC" id="4.2.99.18" evidence="12"/>
<keyword evidence="8 12" id="KW-0238">DNA-binding</keyword>
<dbReference type="GO" id="GO:0046872">
    <property type="term" value="F:metal ion binding"/>
    <property type="evidence" value="ECO:0007669"/>
    <property type="project" value="UniProtKB-KW"/>
</dbReference>
<dbReference type="GO" id="GO:0006285">
    <property type="term" value="P:base-excision repair, AP site formation"/>
    <property type="evidence" value="ECO:0007669"/>
    <property type="project" value="TreeGrafter"/>
</dbReference>
<evidence type="ECO:0000256" key="9">
    <source>
        <dbReference type="ARBA" id="ARBA00023204"/>
    </source>
</evidence>
<dbReference type="CDD" id="cd00056">
    <property type="entry name" value="ENDO3c"/>
    <property type="match status" value="1"/>
</dbReference>
<evidence type="ECO:0000256" key="11">
    <source>
        <dbReference type="ARBA" id="ARBA00023295"/>
    </source>
</evidence>
<dbReference type="PROSITE" id="PS01155">
    <property type="entry name" value="ENDONUCLEASE_III_2"/>
    <property type="match status" value="1"/>
</dbReference>
<dbReference type="RefSeq" id="WP_092054979.1">
    <property type="nucleotide sequence ID" value="NZ_FOJJ01000009.1"/>
</dbReference>
<evidence type="ECO:0000259" key="13">
    <source>
        <dbReference type="SMART" id="SM00478"/>
    </source>
</evidence>
<dbReference type="GO" id="GO:0051539">
    <property type="term" value="F:4 iron, 4 sulfur cluster binding"/>
    <property type="evidence" value="ECO:0007669"/>
    <property type="project" value="UniProtKB-UniRule"/>
</dbReference>
<dbReference type="HAMAP" id="MF_00942">
    <property type="entry name" value="Nth"/>
    <property type="match status" value="1"/>
</dbReference>
<dbReference type="Pfam" id="PF00730">
    <property type="entry name" value="HhH-GPD"/>
    <property type="match status" value="1"/>
</dbReference>
<dbReference type="EMBL" id="VJVV01000017">
    <property type="protein sequence ID" value="TRO78487.1"/>
    <property type="molecule type" value="Genomic_DNA"/>
</dbReference>
<dbReference type="FunFam" id="1.10.1670.10:FF:000001">
    <property type="entry name" value="Endonuclease III"/>
    <property type="match status" value="1"/>
</dbReference>
<feature type="binding site" evidence="12">
    <location>
        <position position="194"/>
    </location>
    <ligand>
        <name>[4Fe-4S] cluster</name>
        <dbReference type="ChEBI" id="CHEBI:49883"/>
    </ligand>
</feature>
<keyword evidence="9 12" id="KW-0234">DNA repair</keyword>
<dbReference type="Gene3D" id="1.10.1670.10">
    <property type="entry name" value="Helix-hairpin-Helix base-excision DNA repair enzymes (C-terminal)"/>
    <property type="match status" value="1"/>
</dbReference>
<proteinExistence type="inferred from homology"/>
<keyword evidence="2 12" id="KW-0004">4Fe-4S</keyword>
<evidence type="ECO:0000256" key="8">
    <source>
        <dbReference type="ARBA" id="ARBA00023125"/>
    </source>
</evidence>
<evidence type="ECO:0000256" key="4">
    <source>
        <dbReference type="ARBA" id="ARBA00022763"/>
    </source>
</evidence>
<evidence type="ECO:0000256" key="10">
    <source>
        <dbReference type="ARBA" id="ARBA00023239"/>
    </source>
</evidence>
<dbReference type="SUPFAM" id="SSF48150">
    <property type="entry name" value="DNA-glycosylase"/>
    <property type="match status" value="1"/>
</dbReference>
<sequence>MSRRRALLLLERLEALYPDAHCALFYRNPLELLIATILSAQCTDVRVNQVTPALFARYPDAQALAAADPAELEDLIRSTGFFRNKAKNIIGCAQALVTDHGGEVPRRMEDLVALPGVGRKTANVVLGNIFAIPGMVVDTHVKRLAGRFGWTRESDPVRIEKDLCQLLPEERWTQTSHVLILHGRALCKAPIPHCSLCPVLDLCPRQGITRSH</sequence>
<evidence type="ECO:0000256" key="1">
    <source>
        <dbReference type="ARBA" id="ARBA00008343"/>
    </source>
</evidence>
<evidence type="ECO:0000256" key="12">
    <source>
        <dbReference type="HAMAP-Rule" id="MF_00942"/>
    </source>
</evidence>
<dbReference type="SMART" id="SM00478">
    <property type="entry name" value="ENDO3c"/>
    <property type="match status" value="1"/>
</dbReference>
<keyword evidence="6 12" id="KW-0408">Iron</keyword>
<keyword evidence="10 12" id="KW-0456">Lyase</keyword>
<name>A0A550J5H4_9BACT</name>
<dbReference type="Proteomes" id="UP000317155">
    <property type="component" value="Unassembled WGS sequence"/>
</dbReference>
<dbReference type="Pfam" id="PF00633">
    <property type="entry name" value="HHH"/>
    <property type="match status" value="1"/>
</dbReference>
<comment type="similarity">
    <text evidence="1 12">Belongs to the Nth/MutY family.</text>
</comment>
<evidence type="ECO:0000256" key="2">
    <source>
        <dbReference type="ARBA" id="ARBA00022485"/>
    </source>
</evidence>
<dbReference type="InterPro" id="IPR023170">
    <property type="entry name" value="HhH_base_excis_C"/>
</dbReference>